<dbReference type="Gene3D" id="3.90.320.10">
    <property type="match status" value="1"/>
</dbReference>
<keyword evidence="2" id="KW-0067">ATP-binding</keyword>
<dbReference type="Pfam" id="PF01930">
    <property type="entry name" value="Cas_Cas4"/>
    <property type="match status" value="1"/>
</dbReference>
<keyword evidence="2" id="KW-0547">Nucleotide-binding</keyword>
<feature type="domain" description="DUF83" evidence="1">
    <location>
        <begin position="3"/>
        <end position="55"/>
    </location>
</feature>
<dbReference type="STRING" id="1445607.JCM10512_3021"/>
<accession>W4UV12</accession>
<sequence length="55" mass="6555">MMKDGQVVVVDFKFGKENAKYNKQVKGYMQLLTRMGYKNITGYLWYVNEEKIEKV</sequence>
<evidence type="ECO:0000259" key="1">
    <source>
        <dbReference type="Pfam" id="PF01930"/>
    </source>
</evidence>
<keyword evidence="2" id="KW-0347">Helicase</keyword>
<dbReference type="Proteomes" id="UP000019131">
    <property type="component" value="Unassembled WGS sequence"/>
</dbReference>
<gene>
    <name evidence="2" type="ORF">JCM10512_3021</name>
</gene>
<evidence type="ECO:0000313" key="2">
    <source>
        <dbReference type="EMBL" id="GAE84662.1"/>
    </source>
</evidence>
<organism evidence="2 3">
    <name type="scientific">Bacteroides reticulotermitis JCM 10512</name>
    <dbReference type="NCBI Taxonomy" id="1445607"/>
    <lineage>
        <taxon>Bacteria</taxon>
        <taxon>Pseudomonadati</taxon>
        <taxon>Bacteroidota</taxon>
        <taxon>Bacteroidia</taxon>
        <taxon>Bacteroidales</taxon>
        <taxon>Bacteroidaceae</taxon>
        <taxon>Bacteroides</taxon>
    </lineage>
</organism>
<dbReference type="InterPro" id="IPR022765">
    <property type="entry name" value="Dna2/Cas4_DUF83"/>
</dbReference>
<proteinExistence type="predicted"/>
<comment type="caution">
    <text evidence="2">The sequence shown here is derived from an EMBL/GenBank/DDBJ whole genome shotgun (WGS) entry which is preliminary data.</text>
</comment>
<dbReference type="AlphaFoldDB" id="W4UV12"/>
<keyword evidence="3" id="KW-1185">Reference proteome</keyword>
<dbReference type="EMBL" id="BAIV01000018">
    <property type="protein sequence ID" value="GAE84662.1"/>
    <property type="molecule type" value="Genomic_DNA"/>
</dbReference>
<dbReference type="GO" id="GO:0004386">
    <property type="term" value="F:helicase activity"/>
    <property type="evidence" value="ECO:0007669"/>
    <property type="project" value="UniProtKB-KW"/>
</dbReference>
<evidence type="ECO:0000313" key="3">
    <source>
        <dbReference type="Proteomes" id="UP000019131"/>
    </source>
</evidence>
<dbReference type="InterPro" id="IPR011604">
    <property type="entry name" value="PDDEXK-like_dom_sf"/>
</dbReference>
<name>W4UV12_9BACE</name>
<protein>
    <submittedName>
        <fullName evidence="2">Helicase</fullName>
    </submittedName>
</protein>
<reference evidence="2 3" key="1">
    <citation type="journal article" date="2014" name="Genome Announc.">
        <title>Draft Genome Sequence of Bacteroides reticulotermitis Strain JCM 10512T, Isolated from the Gut of a Termite.</title>
        <authorList>
            <person name="Yuki M."/>
            <person name="Oshima K."/>
            <person name="Suda W."/>
            <person name="Sakamoto M."/>
            <person name="Iida T."/>
            <person name="Hattori M."/>
            <person name="Ohkuma M."/>
        </authorList>
    </citation>
    <scope>NUCLEOTIDE SEQUENCE [LARGE SCALE GENOMIC DNA]</scope>
    <source>
        <strain evidence="2 3">JCM 10512</strain>
    </source>
</reference>
<keyword evidence="2" id="KW-0378">Hydrolase</keyword>